<keyword evidence="11" id="KW-0732">Signal</keyword>
<evidence type="ECO:0000256" key="9">
    <source>
        <dbReference type="ARBA" id="ARBA00046335"/>
    </source>
</evidence>
<comment type="similarity">
    <text evidence="9">Belongs to the IspH family.</text>
</comment>
<dbReference type="InterPro" id="IPR003451">
    <property type="entry name" value="LytB/IspH"/>
</dbReference>
<evidence type="ECO:0000256" key="5">
    <source>
        <dbReference type="ARBA" id="ARBA00023004"/>
    </source>
</evidence>
<feature type="chain" id="PRO_5031280098" description="4-hydroxy-3-methylbut-2-enyl diphosphate reductase" evidence="11">
    <location>
        <begin position="17"/>
        <end position="355"/>
    </location>
</feature>
<sequence>MKFSSIALLLIATSSALTASAFTQSSAFGVRSQSGLFMSEATEEEAKVSKKNKRLQFMKDDQFYRNGFKDVRKDVEDVMEGQFKSKLVDDMKENKHIVEREGVRVHLASDFGFCWGVERSIALAYEAVKHFPDRKVHITNELIHNPEVNDNLGNMEVNFIEKTADGKDFSVVGEKDVVILPAFGASFEEMQLFNEKDVEIVDTTCPWVSKVWNTVDTHQKKGLTSIIHGKYAHEETVATVSFCEDYLCVKNMEEAEMVADYILNGGDKPAFMKHFKNAVSDGFDPDTMLSNLGLANQTTMYKKETRAIGKMLQKTMLEKFGPVDAETHYMEFDTICDATQVSSQHCLLKTIINLP</sequence>
<evidence type="ECO:0000256" key="6">
    <source>
        <dbReference type="ARBA" id="ARBA00023014"/>
    </source>
</evidence>
<evidence type="ECO:0000256" key="11">
    <source>
        <dbReference type="SAM" id="SignalP"/>
    </source>
</evidence>
<keyword evidence="4" id="KW-0560">Oxidoreductase</keyword>
<keyword evidence="6" id="KW-0411">Iron-sulfur</keyword>
<dbReference type="Pfam" id="PF02401">
    <property type="entry name" value="LYTB"/>
    <property type="match status" value="1"/>
</dbReference>
<dbReference type="Gene3D" id="3.40.1010.20">
    <property type="entry name" value="4-hydroxy-3-methylbut-2-enyl diphosphate reductase, catalytic domain"/>
    <property type="match status" value="1"/>
</dbReference>
<evidence type="ECO:0000256" key="1">
    <source>
        <dbReference type="ARBA" id="ARBA00001966"/>
    </source>
</evidence>
<gene>
    <name evidence="12" type="ORF">CDEB00056_LOCUS9524</name>
</gene>
<keyword evidence="3" id="KW-0479">Metal-binding</keyword>
<dbReference type="GO" id="GO:0051539">
    <property type="term" value="F:4 iron, 4 sulfur cluster binding"/>
    <property type="evidence" value="ECO:0007669"/>
    <property type="project" value="UniProtKB-KW"/>
</dbReference>
<comment type="cofactor">
    <cofactor evidence="1">
        <name>[4Fe-4S] cluster</name>
        <dbReference type="ChEBI" id="CHEBI:49883"/>
    </cofactor>
</comment>
<evidence type="ECO:0000256" key="8">
    <source>
        <dbReference type="ARBA" id="ARBA00046314"/>
    </source>
</evidence>
<reference evidence="12" key="1">
    <citation type="submission" date="2021-01" db="EMBL/GenBank/DDBJ databases">
        <authorList>
            <person name="Corre E."/>
            <person name="Pelletier E."/>
            <person name="Niang G."/>
            <person name="Scheremetjew M."/>
            <person name="Finn R."/>
            <person name="Kale V."/>
            <person name="Holt S."/>
            <person name="Cochrane G."/>
            <person name="Meng A."/>
            <person name="Brown T."/>
            <person name="Cohen L."/>
        </authorList>
    </citation>
    <scope>NUCLEOTIDE SEQUENCE</scope>
    <source>
        <strain evidence="12">MM31A-1</strain>
    </source>
</reference>
<dbReference type="AlphaFoldDB" id="A0A7S3V8X8"/>
<comment type="pathway">
    <text evidence="7">Isoprenoid biosynthesis; isopentenyl diphosphate biosynthesis via DXP pathway; isopentenyl diphosphate from 1-deoxy-D-xylulose 5-phosphate: step 6/6.</text>
</comment>
<keyword evidence="5" id="KW-0408">Iron</keyword>
<proteinExistence type="inferred from homology"/>
<organism evidence="12">
    <name type="scientific">Chaetoceros debilis</name>
    <dbReference type="NCBI Taxonomy" id="122233"/>
    <lineage>
        <taxon>Eukaryota</taxon>
        <taxon>Sar</taxon>
        <taxon>Stramenopiles</taxon>
        <taxon>Ochrophyta</taxon>
        <taxon>Bacillariophyta</taxon>
        <taxon>Coscinodiscophyceae</taxon>
        <taxon>Chaetocerotophycidae</taxon>
        <taxon>Chaetocerotales</taxon>
        <taxon>Chaetocerotaceae</taxon>
        <taxon>Chaetoceros</taxon>
    </lineage>
</organism>
<evidence type="ECO:0000313" key="12">
    <source>
        <dbReference type="EMBL" id="CAE0464683.1"/>
    </source>
</evidence>
<evidence type="ECO:0000256" key="4">
    <source>
        <dbReference type="ARBA" id="ARBA00023002"/>
    </source>
</evidence>
<dbReference type="EMBL" id="HBIO01012263">
    <property type="protein sequence ID" value="CAE0464683.1"/>
    <property type="molecule type" value="Transcribed_RNA"/>
</dbReference>
<keyword evidence="2" id="KW-0004">4Fe-4S</keyword>
<feature type="signal peptide" evidence="11">
    <location>
        <begin position="1"/>
        <end position="16"/>
    </location>
</feature>
<protein>
    <recommendedName>
        <fullName evidence="10">4-hydroxy-3-methylbut-2-enyl diphosphate reductase</fullName>
        <ecNumber evidence="10">1.17.7.4</ecNumber>
    </recommendedName>
</protein>
<comment type="pathway">
    <text evidence="8">Isoprenoid biosynthesis; dimethylallyl diphosphate biosynthesis; dimethylallyl diphosphate from (2E)-4-hydroxy-3-methylbutenyl diphosphate: step 1/1.</text>
</comment>
<evidence type="ECO:0000256" key="3">
    <source>
        <dbReference type="ARBA" id="ARBA00022723"/>
    </source>
</evidence>
<dbReference type="Gene3D" id="3.40.50.11270">
    <property type="match status" value="1"/>
</dbReference>
<dbReference type="PANTHER" id="PTHR31619">
    <property type="entry name" value="4-HYDROXY-3-METHYLBUT-2-ENYL DIPHOSPHATE REDUCTASE, CHLOROPLASTIC"/>
    <property type="match status" value="1"/>
</dbReference>
<dbReference type="EC" id="1.17.7.4" evidence="10"/>
<accession>A0A7S3V8X8</accession>
<dbReference type="GO" id="GO:0046872">
    <property type="term" value="F:metal ion binding"/>
    <property type="evidence" value="ECO:0007669"/>
    <property type="project" value="UniProtKB-KW"/>
</dbReference>
<dbReference type="PANTHER" id="PTHR31619:SF5">
    <property type="entry name" value="4-HYDROXY-3-METHYLBUT-2-ENYL DIPHOSPHATE REDUCTASE, CHLOROPLASTIC"/>
    <property type="match status" value="1"/>
</dbReference>
<dbReference type="GO" id="GO:0050992">
    <property type="term" value="P:dimethylallyl diphosphate biosynthetic process"/>
    <property type="evidence" value="ECO:0007669"/>
    <property type="project" value="InterPro"/>
</dbReference>
<dbReference type="GO" id="GO:0051745">
    <property type="term" value="F:4-hydroxy-3-methylbut-2-enyl diphosphate reductase activity"/>
    <property type="evidence" value="ECO:0007669"/>
    <property type="project" value="UniProtKB-EC"/>
</dbReference>
<evidence type="ECO:0000256" key="10">
    <source>
        <dbReference type="ARBA" id="ARBA00047177"/>
    </source>
</evidence>
<name>A0A7S3V8X8_9STRA</name>
<dbReference type="GO" id="GO:0019288">
    <property type="term" value="P:isopentenyl diphosphate biosynthetic process, methylerythritol 4-phosphate pathway"/>
    <property type="evidence" value="ECO:0007669"/>
    <property type="project" value="InterPro"/>
</dbReference>
<evidence type="ECO:0000256" key="7">
    <source>
        <dbReference type="ARBA" id="ARBA00046313"/>
    </source>
</evidence>
<evidence type="ECO:0000256" key="2">
    <source>
        <dbReference type="ARBA" id="ARBA00022485"/>
    </source>
</evidence>